<dbReference type="HAMAP" id="MF_01161">
    <property type="entry name" value="tRNA_Ile_lys_synt"/>
    <property type="match status" value="1"/>
</dbReference>
<dbReference type="NCBIfam" id="TIGR02433">
    <property type="entry name" value="lysidine_TilS_C"/>
    <property type="match status" value="1"/>
</dbReference>
<dbReference type="InterPro" id="IPR012094">
    <property type="entry name" value="tRNA_Ile_lys_synt"/>
</dbReference>
<dbReference type="GO" id="GO:0005737">
    <property type="term" value="C:cytoplasm"/>
    <property type="evidence" value="ECO:0007669"/>
    <property type="project" value="UniProtKB-SubCell"/>
</dbReference>
<comment type="caution">
    <text evidence="10">The sequence shown here is derived from an EMBL/GenBank/DDBJ whole genome shotgun (WGS) entry which is preliminary data.</text>
</comment>
<keyword evidence="11" id="KW-1185">Reference proteome</keyword>
<dbReference type="GO" id="GO:0032267">
    <property type="term" value="F:tRNA(Ile)-lysidine synthase activity"/>
    <property type="evidence" value="ECO:0007669"/>
    <property type="project" value="UniProtKB-EC"/>
</dbReference>
<dbReference type="Proteomes" id="UP000322976">
    <property type="component" value="Unassembled WGS sequence"/>
</dbReference>
<dbReference type="PANTHER" id="PTHR43033:SF1">
    <property type="entry name" value="TRNA(ILE)-LYSIDINE SYNTHASE-RELATED"/>
    <property type="match status" value="1"/>
</dbReference>
<evidence type="ECO:0000256" key="8">
    <source>
        <dbReference type="HAMAP-Rule" id="MF_01161"/>
    </source>
</evidence>
<dbReference type="NCBIfam" id="TIGR02432">
    <property type="entry name" value="lysidine_TilS_N"/>
    <property type="match status" value="1"/>
</dbReference>
<dbReference type="RefSeq" id="WP_149545563.1">
    <property type="nucleotide sequence ID" value="NZ_VTPS01000012.1"/>
</dbReference>
<evidence type="ECO:0000256" key="2">
    <source>
        <dbReference type="ARBA" id="ARBA00022490"/>
    </source>
</evidence>
<feature type="binding site" evidence="8">
    <location>
        <begin position="26"/>
        <end position="31"/>
    </location>
    <ligand>
        <name>ATP</name>
        <dbReference type="ChEBI" id="CHEBI:30616"/>
    </ligand>
</feature>
<dbReference type="Gene3D" id="1.20.59.20">
    <property type="match status" value="1"/>
</dbReference>
<dbReference type="SUPFAM" id="SSF52402">
    <property type="entry name" value="Adenine nucleotide alpha hydrolases-like"/>
    <property type="match status" value="1"/>
</dbReference>
<dbReference type="GO" id="GO:0006400">
    <property type="term" value="P:tRNA modification"/>
    <property type="evidence" value="ECO:0007669"/>
    <property type="project" value="UniProtKB-UniRule"/>
</dbReference>
<evidence type="ECO:0000259" key="9">
    <source>
        <dbReference type="SMART" id="SM00977"/>
    </source>
</evidence>
<dbReference type="Pfam" id="PF11734">
    <property type="entry name" value="TilS_C"/>
    <property type="match status" value="1"/>
</dbReference>
<dbReference type="GO" id="GO:0005524">
    <property type="term" value="F:ATP binding"/>
    <property type="evidence" value="ECO:0007669"/>
    <property type="project" value="UniProtKB-UniRule"/>
</dbReference>
<evidence type="ECO:0000256" key="1">
    <source>
        <dbReference type="ARBA" id="ARBA00004496"/>
    </source>
</evidence>
<evidence type="ECO:0000256" key="6">
    <source>
        <dbReference type="ARBA" id="ARBA00022840"/>
    </source>
</evidence>
<dbReference type="Pfam" id="PF01171">
    <property type="entry name" value="ATP_bind_3"/>
    <property type="match status" value="1"/>
</dbReference>
<reference evidence="10 11" key="1">
    <citation type="submission" date="2019-08" db="EMBL/GenBank/DDBJ databases">
        <title>Calorimonas adulescens gen. nov., sp. nov., an anaerobic thermophilic bacterium from Sakhalin hot spring.</title>
        <authorList>
            <person name="Khomyakova M.A."/>
            <person name="Merkel A.Y."/>
            <person name="Novikov A."/>
            <person name="Bonch-Osmolovskaya E.A."/>
            <person name="Slobodkin A.I."/>
        </authorList>
    </citation>
    <scope>NUCLEOTIDE SEQUENCE [LARGE SCALE GENOMIC DNA]</scope>
    <source>
        <strain evidence="10 11">A05MB</strain>
    </source>
</reference>
<dbReference type="InterPro" id="IPR012795">
    <property type="entry name" value="tRNA_Ile_lys_synt_N"/>
</dbReference>
<dbReference type="SUPFAM" id="SSF82829">
    <property type="entry name" value="MesJ substrate recognition domain-like"/>
    <property type="match status" value="1"/>
</dbReference>
<protein>
    <recommendedName>
        <fullName evidence="8">tRNA(Ile)-lysidine synthase</fullName>
        <ecNumber evidence="8">6.3.4.19</ecNumber>
    </recommendedName>
    <alternativeName>
        <fullName evidence="8">tRNA(Ile)-2-lysyl-cytidine synthase</fullName>
    </alternativeName>
    <alternativeName>
        <fullName evidence="8">tRNA(Ile)-lysidine synthetase</fullName>
    </alternativeName>
</protein>
<dbReference type="SUPFAM" id="SSF56037">
    <property type="entry name" value="PheT/TilS domain"/>
    <property type="match status" value="1"/>
</dbReference>
<dbReference type="EC" id="6.3.4.19" evidence="8"/>
<comment type="domain">
    <text evidence="8">The N-terminal region contains the highly conserved SGGXDS motif, predicted to be a P-loop motif involved in ATP binding.</text>
</comment>
<comment type="catalytic activity">
    <reaction evidence="7 8">
        <text>cytidine(34) in tRNA(Ile2) + L-lysine + ATP = lysidine(34) in tRNA(Ile2) + AMP + diphosphate + H(+)</text>
        <dbReference type="Rhea" id="RHEA:43744"/>
        <dbReference type="Rhea" id="RHEA-COMP:10625"/>
        <dbReference type="Rhea" id="RHEA-COMP:10670"/>
        <dbReference type="ChEBI" id="CHEBI:15378"/>
        <dbReference type="ChEBI" id="CHEBI:30616"/>
        <dbReference type="ChEBI" id="CHEBI:32551"/>
        <dbReference type="ChEBI" id="CHEBI:33019"/>
        <dbReference type="ChEBI" id="CHEBI:82748"/>
        <dbReference type="ChEBI" id="CHEBI:83665"/>
        <dbReference type="ChEBI" id="CHEBI:456215"/>
        <dbReference type="EC" id="6.3.4.19"/>
    </reaction>
</comment>
<dbReference type="EMBL" id="VTPS01000012">
    <property type="protein sequence ID" value="TZE81585.1"/>
    <property type="molecule type" value="Genomic_DNA"/>
</dbReference>
<keyword evidence="5 8" id="KW-0547">Nucleotide-binding</keyword>
<dbReference type="InterPro" id="IPR020825">
    <property type="entry name" value="Phe-tRNA_synthase-like_B3/B4"/>
</dbReference>
<comment type="similarity">
    <text evidence="8">Belongs to the tRNA(Ile)-lysidine synthase family.</text>
</comment>
<keyword evidence="3 8" id="KW-0436">Ligase</keyword>
<keyword evidence="6 8" id="KW-0067">ATP-binding</keyword>
<dbReference type="CDD" id="cd01992">
    <property type="entry name" value="TilS_N"/>
    <property type="match status" value="1"/>
</dbReference>
<dbReference type="InterPro" id="IPR012796">
    <property type="entry name" value="Lysidine-tRNA-synth_C"/>
</dbReference>
<comment type="function">
    <text evidence="8">Ligates lysine onto the cytidine present at position 34 of the AUA codon-specific tRNA(Ile) that contains the anticodon CAU, in an ATP-dependent manner. Cytidine is converted to lysidine, thus changing the amino acid specificity of the tRNA from methionine to isoleucine.</text>
</comment>
<organism evidence="10 11">
    <name type="scientific">Calorimonas adulescens</name>
    <dbReference type="NCBI Taxonomy" id="2606906"/>
    <lineage>
        <taxon>Bacteria</taxon>
        <taxon>Bacillati</taxon>
        <taxon>Bacillota</taxon>
        <taxon>Clostridia</taxon>
        <taxon>Thermoanaerobacterales</taxon>
        <taxon>Thermoanaerobacteraceae</taxon>
        <taxon>Calorimonas</taxon>
    </lineage>
</organism>
<dbReference type="InterPro" id="IPR011063">
    <property type="entry name" value="TilS/TtcA_N"/>
</dbReference>
<sequence>MEDKVIATIKKYNMLEKGDGVVVGVSGGPDSLCLLYILYSLKETFDLNLYVAHVNHGIRGTEADEDAIFVEKIAGTLGLPFFVRRVNVPEIVKKTGLSSELVGRNVRYEFFNEIALKKQANRIAVAHNKNDLAETFLLHLIRGSGTTGLVGIRPVNGKIIRPLIEVSRSEIEEYLSLQGIEPRIDATNYEAVYDRNRVRLRILPAMEEINPDVVDSIARTATLLREDEEFFEDIVLKFLNDFVNYEDGRVTVEIQNLLRLPISIRNRVIRYAVKLVKGNYLNLGLKNVEDVVKLALKCQTGSSVDLPDGLVVEVSYGKIIFRNSSTEKVGMFYYEIEPGREVFIPEIGTVLKTELLVRDEVEFEHNRLTAYIDFDKVKNGLAVRNRRPGDRIAPLGMTGTKKLKELFIDNKIPKEKRDHIPLIVDGDEVVWAAGVRLSERYKVDRETKNVLRIVFSNDIRAG</sequence>
<evidence type="ECO:0000313" key="11">
    <source>
        <dbReference type="Proteomes" id="UP000322976"/>
    </source>
</evidence>
<dbReference type="Gene3D" id="3.40.50.620">
    <property type="entry name" value="HUPs"/>
    <property type="match status" value="1"/>
</dbReference>
<evidence type="ECO:0000256" key="5">
    <source>
        <dbReference type="ARBA" id="ARBA00022741"/>
    </source>
</evidence>
<evidence type="ECO:0000256" key="7">
    <source>
        <dbReference type="ARBA" id="ARBA00048539"/>
    </source>
</evidence>
<evidence type="ECO:0000313" key="10">
    <source>
        <dbReference type="EMBL" id="TZE81585.1"/>
    </source>
</evidence>
<evidence type="ECO:0000256" key="3">
    <source>
        <dbReference type="ARBA" id="ARBA00022598"/>
    </source>
</evidence>
<dbReference type="SMART" id="SM00977">
    <property type="entry name" value="TilS_C"/>
    <property type="match status" value="1"/>
</dbReference>
<accession>A0A5D8QA04</accession>
<gene>
    <name evidence="8 10" type="primary">tilS</name>
    <name evidence="10" type="ORF">FWJ32_08690</name>
</gene>
<feature type="domain" description="Lysidine-tRNA(Ile) synthetase C-terminal" evidence="9">
    <location>
        <begin position="381"/>
        <end position="453"/>
    </location>
</feature>
<proteinExistence type="inferred from homology"/>
<dbReference type="PANTHER" id="PTHR43033">
    <property type="entry name" value="TRNA(ILE)-LYSIDINE SYNTHASE-RELATED"/>
    <property type="match status" value="1"/>
</dbReference>
<dbReference type="AlphaFoldDB" id="A0A5D8QA04"/>
<dbReference type="InterPro" id="IPR014729">
    <property type="entry name" value="Rossmann-like_a/b/a_fold"/>
</dbReference>
<keyword evidence="2 8" id="KW-0963">Cytoplasm</keyword>
<evidence type="ECO:0000256" key="4">
    <source>
        <dbReference type="ARBA" id="ARBA00022694"/>
    </source>
</evidence>
<keyword evidence="4 8" id="KW-0819">tRNA processing</keyword>
<dbReference type="Gene3D" id="3.50.40.10">
    <property type="entry name" value="Phenylalanyl-trna Synthetase, Chain B, domain 3"/>
    <property type="match status" value="1"/>
</dbReference>
<name>A0A5D8QA04_9THEO</name>
<comment type="subcellular location">
    <subcellularLocation>
        <location evidence="1 8">Cytoplasm</location>
    </subcellularLocation>
</comment>